<dbReference type="EMBL" id="GL439019">
    <property type="protein sequence ID" value="EFN67925.1"/>
    <property type="molecule type" value="Genomic_DNA"/>
</dbReference>
<name>E2AF59_CAMFO</name>
<keyword evidence="5 9" id="KW-1133">Transmembrane helix</keyword>
<dbReference type="GO" id="GO:0005549">
    <property type="term" value="F:odorant binding"/>
    <property type="evidence" value="ECO:0007669"/>
    <property type="project" value="InterPro"/>
</dbReference>
<keyword evidence="3 9" id="KW-0812">Transmembrane</keyword>
<dbReference type="InterPro" id="IPR004117">
    <property type="entry name" value="7tm6_olfct_rcpt"/>
</dbReference>
<evidence type="ECO:0000256" key="1">
    <source>
        <dbReference type="ARBA" id="ARBA00004141"/>
    </source>
</evidence>
<sequence length="199" mass="23041">YQYNKTILCIDIFSIGNDALFLNIILHVCGQVNILRNRFIKFDVTSSRIDNRFNELIQRHRHVIMLARELADLISFVLLIELFIISILLCIMGFQLIFALKVHDTVMISRSSFILSVFLIQLTLYSFIGNYLKSEMEEIGHSIYQSVWYNFPRKLIKSVIFVLMQTQSPVALQAGNFIVINLSTYVTILKSSFSYLSVL</sequence>
<keyword evidence="11" id="KW-1185">Reference proteome</keyword>
<organism evidence="11">
    <name type="scientific">Camponotus floridanus</name>
    <name type="common">Florida carpenter ant</name>
    <dbReference type="NCBI Taxonomy" id="104421"/>
    <lineage>
        <taxon>Eukaryota</taxon>
        <taxon>Metazoa</taxon>
        <taxon>Ecdysozoa</taxon>
        <taxon>Arthropoda</taxon>
        <taxon>Hexapoda</taxon>
        <taxon>Insecta</taxon>
        <taxon>Pterygota</taxon>
        <taxon>Neoptera</taxon>
        <taxon>Endopterygota</taxon>
        <taxon>Hymenoptera</taxon>
        <taxon>Apocrita</taxon>
        <taxon>Aculeata</taxon>
        <taxon>Formicoidea</taxon>
        <taxon>Formicidae</taxon>
        <taxon>Formicinae</taxon>
        <taxon>Camponotus</taxon>
    </lineage>
</organism>
<feature type="transmembrane region" description="Helical" evidence="9">
    <location>
        <begin position="112"/>
        <end position="132"/>
    </location>
</feature>
<evidence type="ECO:0000256" key="7">
    <source>
        <dbReference type="ARBA" id="ARBA00023170"/>
    </source>
</evidence>
<gene>
    <name evidence="10" type="ORF">EAG_14049</name>
</gene>
<evidence type="ECO:0000256" key="9">
    <source>
        <dbReference type="SAM" id="Phobius"/>
    </source>
</evidence>
<dbReference type="InParanoid" id="E2AF59"/>
<dbReference type="PANTHER" id="PTHR21137">
    <property type="entry name" value="ODORANT RECEPTOR"/>
    <property type="match status" value="1"/>
</dbReference>
<dbReference type="PANTHER" id="PTHR21137:SF43">
    <property type="entry name" value="ODORANT RECEPTOR 47A-RELATED"/>
    <property type="match status" value="1"/>
</dbReference>
<evidence type="ECO:0000256" key="6">
    <source>
        <dbReference type="ARBA" id="ARBA00023136"/>
    </source>
</evidence>
<dbReference type="GO" id="GO:0004984">
    <property type="term" value="F:olfactory receptor activity"/>
    <property type="evidence" value="ECO:0007669"/>
    <property type="project" value="InterPro"/>
</dbReference>
<comment type="subcellular location">
    <subcellularLocation>
        <location evidence="1">Membrane</location>
        <topology evidence="1">Multi-pass membrane protein</topology>
    </subcellularLocation>
</comment>
<evidence type="ECO:0000256" key="2">
    <source>
        <dbReference type="ARBA" id="ARBA00022606"/>
    </source>
</evidence>
<reference evidence="10 11" key="1">
    <citation type="journal article" date="2010" name="Science">
        <title>Genomic comparison of the ants Camponotus floridanus and Harpegnathos saltator.</title>
        <authorList>
            <person name="Bonasio R."/>
            <person name="Zhang G."/>
            <person name="Ye C."/>
            <person name="Mutti N.S."/>
            <person name="Fang X."/>
            <person name="Qin N."/>
            <person name="Donahue G."/>
            <person name="Yang P."/>
            <person name="Li Q."/>
            <person name="Li C."/>
            <person name="Zhang P."/>
            <person name="Huang Z."/>
            <person name="Berger S.L."/>
            <person name="Reinberg D."/>
            <person name="Wang J."/>
            <person name="Liebig J."/>
        </authorList>
    </citation>
    <scope>NUCLEOTIDE SEQUENCE [LARGE SCALE GENOMIC DNA]</scope>
    <source>
        <strain evidence="11">C129</strain>
    </source>
</reference>
<evidence type="ECO:0000256" key="3">
    <source>
        <dbReference type="ARBA" id="ARBA00022692"/>
    </source>
</evidence>
<dbReference type="AlphaFoldDB" id="E2AF59"/>
<evidence type="ECO:0000313" key="10">
    <source>
        <dbReference type="EMBL" id="EFN67925.1"/>
    </source>
</evidence>
<keyword evidence="7 10" id="KW-0675">Receptor</keyword>
<feature type="transmembrane region" description="Helical" evidence="9">
    <location>
        <begin position="73"/>
        <end position="100"/>
    </location>
</feature>
<keyword evidence="2" id="KW-0716">Sensory transduction</keyword>
<accession>E2AF59</accession>
<dbReference type="FunCoup" id="E2AF59">
    <property type="interactions" value="39"/>
</dbReference>
<dbReference type="Proteomes" id="UP000000311">
    <property type="component" value="Unassembled WGS sequence"/>
</dbReference>
<dbReference type="GO" id="GO:0005886">
    <property type="term" value="C:plasma membrane"/>
    <property type="evidence" value="ECO:0007669"/>
    <property type="project" value="TreeGrafter"/>
</dbReference>
<protein>
    <submittedName>
        <fullName evidence="10">Putative odorant receptor 9a</fullName>
    </submittedName>
</protein>
<feature type="non-terminal residue" evidence="10">
    <location>
        <position position="199"/>
    </location>
</feature>
<keyword evidence="6 9" id="KW-0472">Membrane</keyword>
<evidence type="ECO:0000256" key="8">
    <source>
        <dbReference type="ARBA" id="ARBA00023224"/>
    </source>
</evidence>
<dbReference type="Pfam" id="PF02949">
    <property type="entry name" value="7tm_6"/>
    <property type="match status" value="1"/>
</dbReference>
<keyword evidence="8" id="KW-0807">Transducer</keyword>
<keyword evidence="4" id="KW-0552">Olfaction</keyword>
<proteinExistence type="predicted"/>
<dbReference type="OMA" id="NWHLASS"/>
<evidence type="ECO:0000256" key="4">
    <source>
        <dbReference type="ARBA" id="ARBA00022725"/>
    </source>
</evidence>
<dbReference type="GO" id="GO:0007165">
    <property type="term" value="P:signal transduction"/>
    <property type="evidence" value="ECO:0007669"/>
    <property type="project" value="UniProtKB-KW"/>
</dbReference>
<evidence type="ECO:0000313" key="11">
    <source>
        <dbReference type="Proteomes" id="UP000000311"/>
    </source>
</evidence>
<evidence type="ECO:0000256" key="5">
    <source>
        <dbReference type="ARBA" id="ARBA00022989"/>
    </source>
</evidence>
<feature type="non-terminal residue" evidence="10">
    <location>
        <position position="1"/>
    </location>
</feature>
<dbReference type="OrthoDB" id="8185860at2759"/>